<evidence type="ECO:0000313" key="2">
    <source>
        <dbReference type="Proteomes" id="UP000000792"/>
    </source>
</evidence>
<dbReference type="KEGG" id="nmr:Nmar_0943"/>
<dbReference type="InParanoid" id="A9A2C8"/>
<dbReference type="EMBL" id="CP000866">
    <property type="protein sequence ID" value="ABX12839.1"/>
    <property type="molecule type" value="Genomic_DNA"/>
</dbReference>
<sequence length="91" mass="10340">MAVLTENAIEEILDYLEKSITNLAKDAFENLEVSGGFEGTINFLESQFEIRLENLLVAKGSSTHHLESGMKNKIIQRKQVIIQNITKQYKN</sequence>
<dbReference type="Proteomes" id="UP000000792">
    <property type="component" value="Chromosome"/>
</dbReference>
<gene>
    <name evidence="1" type="ordered locus">Nmar_0943</name>
</gene>
<name>A9A2C8_NITMS</name>
<keyword evidence="2" id="KW-1185">Reference proteome</keyword>
<reference evidence="1 2" key="1">
    <citation type="journal article" date="2010" name="Proc. Natl. Acad. Sci. U.S.A.">
        <title>Nitrosopumilus maritimus genome reveals unique mechanisms for nitrification and autotrophy in globally distributed marine crenarchaea.</title>
        <authorList>
            <person name="Walker C.B."/>
            <person name="de la Torre J.R."/>
            <person name="Klotz M.G."/>
            <person name="Urakawa H."/>
            <person name="Pinel N."/>
            <person name="Arp D.J."/>
            <person name="Brochier-Armanet C."/>
            <person name="Chain P.S."/>
            <person name="Chan P.P."/>
            <person name="Gollabgir A."/>
            <person name="Hemp J."/>
            <person name="Hugler M."/>
            <person name="Karr E.A."/>
            <person name="Konneke M."/>
            <person name="Shin M."/>
            <person name="Lawton T.J."/>
            <person name="Lowe T."/>
            <person name="Martens-Habbena W."/>
            <person name="Sayavedra-Soto L.A."/>
            <person name="Lang D."/>
            <person name="Sievert S.M."/>
            <person name="Rosenzweig A.C."/>
            <person name="Manning G."/>
            <person name="Stahl D.A."/>
        </authorList>
    </citation>
    <scope>NUCLEOTIDE SEQUENCE [LARGE SCALE GENOMIC DNA]</scope>
    <source>
        <strain evidence="1 2">SCM1</strain>
    </source>
</reference>
<dbReference type="RefSeq" id="WP_012215326.1">
    <property type="nucleotide sequence ID" value="NC_010085.1"/>
</dbReference>
<dbReference type="HOGENOM" id="CLU_2433691_0_0_2"/>
<proteinExistence type="predicted"/>
<accession>A9A2C8</accession>
<organism evidence="1 2">
    <name type="scientific">Nitrosopumilus maritimus (strain SCM1)</name>
    <dbReference type="NCBI Taxonomy" id="436308"/>
    <lineage>
        <taxon>Archaea</taxon>
        <taxon>Nitrososphaerota</taxon>
        <taxon>Nitrososphaeria</taxon>
        <taxon>Nitrosopumilales</taxon>
        <taxon>Nitrosopumilaceae</taxon>
        <taxon>Nitrosopumilus</taxon>
    </lineage>
</organism>
<dbReference type="EnsemblBacteria" id="ABX12839">
    <property type="protein sequence ID" value="ABX12839"/>
    <property type="gene ID" value="Nmar_0943"/>
</dbReference>
<dbReference type="OrthoDB" id="2982at2157"/>
<dbReference type="eggNOG" id="arCOG11285">
    <property type="taxonomic scope" value="Archaea"/>
</dbReference>
<evidence type="ECO:0000313" key="1">
    <source>
        <dbReference type="EMBL" id="ABX12839.1"/>
    </source>
</evidence>
<dbReference type="AlphaFoldDB" id="A9A2C8"/>
<protein>
    <submittedName>
        <fullName evidence="1">Uncharacterized protein</fullName>
    </submittedName>
</protein>
<dbReference type="GeneID" id="5773171"/>